<dbReference type="AlphaFoldDB" id="A0A6J4VW38"/>
<evidence type="ECO:0000256" key="1">
    <source>
        <dbReference type="ARBA" id="ARBA00004651"/>
    </source>
</evidence>
<evidence type="ECO:0000256" key="3">
    <source>
        <dbReference type="ARBA" id="ARBA00022475"/>
    </source>
</evidence>
<organism evidence="9">
    <name type="scientific">uncultured Truepera sp</name>
    <dbReference type="NCBI Taxonomy" id="543023"/>
    <lineage>
        <taxon>Bacteria</taxon>
        <taxon>Thermotogati</taxon>
        <taxon>Deinococcota</taxon>
        <taxon>Deinococci</taxon>
        <taxon>Trueperales</taxon>
        <taxon>Trueperaceae</taxon>
        <taxon>Truepera</taxon>
        <taxon>environmental samples</taxon>
    </lineage>
</organism>
<feature type="transmembrane region" description="Helical" evidence="7">
    <location>
        <begin position="298"/>
        <end position="324"/>
    </location>
</feature>
<keyword evidence="4 7" id="KW-0812">Transmembrane</keyword>
<comment type="subcellular location">
    <subcellularLocation>
        <location evidence="1 7">Cell membrane</location>
        <topology evidence="1 7">Multi-pass membrane protein</topology>
    </subcellularLocation>
</comment>
<evidence type="ECO:0000256" key="2">
    <source>
        <dbReference type="ARBA" id="ARBA00022448"/>
    </source>
</evidence>
<dbReference type="InterPro" id="IPR035906">
    <property type="entry name" value="MetI-like_sf"/>
</dbReference>
<dbReference type="SUPFAM" id="SSF161098">
    <property type="entry name" value="MetI-like"/>
    <property type="match status" value="1"/>
</dbReference>
<evidence type="ECO:0000259" key="8">
    <source>
        <dbReference type="PROSITE" id="PS50928"/>
    </source>
</evidence>
<evidence type="ECO:0000256" key="6">
    <source>
        <dbReference type="ARBA" id="ARBA00023136"/>
    </source>
</evidence>
<comment type="similarity">
    <text evidence="7">Belongs to the binding-protein-dependent transport system permease family.</text>
</comment>
<dbReference type="InterPro" id="IPR045621">
    <property type="entry name" value="BPD_transp_1_N"/>
</dbReference>
<dbReference type="Pfam" id="PF00528">
    <property type="entry name" value="BPD_transp_1"/>
    <property type="match status" value="1"/>
</dbReference>
<feature type="transmembrane region" description="Helical" evidence="7">
    <location>
        <begin position="188"/>
        <end position="208"/>
    </location>
</feature>
<accession>A0A6J4VW38</accession>
<evidence type="ECO:0000256" key="7">
    <source>
        <dbReference type="RuleBase" id="RU363032"/>
    </source>
</evidence>
<gene>
    <name evidence="9" type="ORF">AVDCRST_MAG86-3970</name>
</gene>
<dbReference type="PROSITE" id="PS50928">
    <property type="entry name" value="ABC_TM1"/>
    <property type="match status" value="1"/>
</dbReference>
<dbReference type="Pfam" id="PF19300">
    <property type="entry name" value="BPD_transp_1_N"/>
    <property type="match status" value="1"/>
</dbReference>
<dbReference type="InterPro" id="IPR000515">
    <property type="entry name" value="MetI-like"/>
</dbReference>
<dbReference type="Gene3D" id="1.10.3720.10">
    <property type="entry name" value="MetI-like"/>
    <property type="match status" value="1"/>
</dbReference>
<reference evidence="9" key="1">
    <citation type="submission" date="2020-02" db="EMBL/GenBank/DDBJ databases">
        <authorList>
            <person name="Meier V. D."/>
        </authorList>
    </citation>
    <scope>NUCLEOTIDE SEQUENCE</scope>
    <source>
        <strain evidence="9">AVDCRST_MAG86</strain>
    </source>
</reference>
<feature type="transmembrane region" description="Helical" evidence="7">
    <location>
        <begin position="141"/>
        <end position="168"/>
    </location>
</feature>
<feature type="transmembrane region" description="Helical" evidence="7">
    <location>
        <begin position="256"/>
        <end position="278"/>
    </location>
</feature>
<evidence type="ECO:0000256" key="5">
    <source>
        <dbReference type="ARBA" id="ARBA00022989"/>
    </source>
</evidence>
<dbReference type="PANTHER" id="PTHR30465">
    <property type="entry name" value="INNER MEMBRANE ABC TRANSPORTER"/>
    <property type="match status" value="1"/>
</dbReference>
<dbReference type="PANTHER" id="PTHR30465:SF43">
    <property type="entry name" value="OLIGOPEPTIDE ABC TRANSPORTER, PERMEASE PROTEIN"/>
    <property type="match status" value="1"/>
</dbReference>
<keyword evidence="3" id="KW-1003">Cell membrane</keyword>
<name>A0A6J4VW38_9DEIN</name>
<dbReference type="CDD" id="cd06261">
    <property type="entry name" value="TM_PBP2"/>
    <property type="match status" value="1"/>
</dbReference>
<evidence type="ECO:0000256" key="4">
    <source>
        <dbReference type="ARBA" id="ARBA00022692"/>
    </source>
</evidence>
<keyword evidence="2 7" id="KW-0813">Transport</keyword>
<feature type="transmembrane region" description="Helical" evidence="7">
    <location>
        <begin position="105"/>
        <end position="129"/>
    </location>
</feature>
<keyword evidence="6 7" id="KW-0472">Membrane</keyword>
<feature type="transmembrane region" description="Helical" evidence="7">
    <location>
        <begin position="9"/>
        <end position="27"/>
    </location>
</feature>
<feature type="domain" description="ABC transmembrane type-1" evidence="8">
    <location>
        <begin position="105"/>
        <end position="316"/>
    </location>
</feature>
<keyword evidence="5 7" id="KW-1133">Transmembrane helix</keyword>
<proteinExistence type="inferred from homology"/>
<dbReference type="EMBL" id="CADCWP010000336">
    <property type="protein sequence ID" value="CAA9587247.1"/>
    <property type="molecule type" value="Genomic_DNA"/>
</dbReference>
<dbReference type="GO" id="GO:0005886">
    <property type="term" value="C:plasma membrane"/>
    <property type="evidence" value="ECO:0007669"/>
    <property type="project" value="UniProtKB-SubCell"/>
</dbReference>
<evidence type="ECO:0000313" key="9">
    <source>
        <dbReference type="EMBL" id="CAA9587247.1"/>
    </source>
</evidence>
<dbReference type="GO" id="GO:0055085">
    <property type="term" value="P:transmembrane transport"/>
    <property type="evidence" value="ECO:0007669"/>
    <property type="project" value="InterPro"/>
</dbReference>
<sequence>MLSFILKRIAYALPTLALISFFSFLVIELPPGDYMTTLQGTLVSQSGMSPGEARALTNQMREEYGLDQPFLVRYGEWISAIVTRGDFGFSFIFRRPVGEIIWQRLGMTLLVALCAHVISVVIGVLIGIYSATHRNTFLDHIFTVLAFIGFSVPNFFLALLIMYVLAFGFGQHVGGFFSPDYVIAPWSWARFVDFLKHFWIPVVVVGLAGTARNMRVMRGNLLDVLNQNYVRTARAKGLSNRLVVFKHAVRNAVQPIVMYLGVALPFLLQGEIVTSAVLNLPTMGPVFLQSLVSQDMYLAGSFLMLLAVVLVIGNLLADIALVWVDPRVSYD</sequence>
<protein>
    <submittedName>
        <fullName evidence="9">ABC transporter, permease protein 1 (Cluster 5, nickel/peptides/opines)</fullName>
    </submittedName>
</protein>